<sequence>MMKKLKYIFIFGIIFAVVFFFEKDKIMKKAQEFRLDLFSEMKESAMITDVPFIRQLPELPRGCEVTSLTMLLQHKGVQVDKMQLASEIHRVPFKQDGLHGNPYEGFVGNIYTKAEPGYGVYNQPIFNLAEKYVPEKVINLTGRDVQDLYKVISSGSPVWVIINTTFKPLAESSFETWNTSSGKVKITYYEHSVVVIGYDQNFVYVNDPLANNPRKAVPRAEFEKAWEQMGKQAITIL</sequence>
<keyword evidence="1" id="KW-0812">Transmembrane</keyword>
<dbReference type="Proteomes" id="UP000014020">
    <property type="component" value="Unassembled WGS sequence"/>
</dbReference>
<dbReference type="HOGENOM" id="CLU_067297_0_0_9"/>
<reference evidence="4" key="1">
    <citation type="submission" date="2012-12" db="EMBL/GenBank/DDBJ databases">
        <title>The genome sequence of Bacillus cereus VD146.</title>
        <authorList>
            <consortium name="The Broad Institute Genome Sequencing Platform"/>
            <consortium name="The Broad Institute Genome Sequencing Center for Infectious Disease"/>
            <person name="Feldgarden M."/>
            <person name="Van der Auwera G.A."/>
            <person name="Mahillon J."/>
            <person name="Duprez V."/>
            <person name="Timmery S."/>
            <person name="Mattelet C."/>
            <person name="Dierick K."/>
            <person name="Sun M."/>
            <person name="Yu Z."/>
            <person name="Zhu L."/>
            <person name="Hu X."/>
            <person name="Shank E.B."/>
            <person name="Swiecicka I."/>
            <person name="Hansen B.M."/>
            <person name="Andrup L."/>
            <person name="Walker B."/>
            <person name="Young S.K."/>
            <person name="Zeng Q."/>
            <person name="Gargeya S."/>
            <person name="Fitzgerald M."/>
            <person name="Haas B."/>
            <person name="Abouelleil A."/>
            <person name="Alvarado L."/>
            <person name="Arachchi H.M."/>
            <person name="Berlin A.M."/>
            <person name="Chapman S.B."/>
            <person name="Dewar J."/>
            <person name="Goldberg J."/>
            <person name="Griggs A."/>
            <person name="Gujja S."/>
            <person name="Hansen M."/>
            <person name="Howarth C."/>
            <person name="Imamovic A."/>
            <person name="Larimer J."/>
            <person name="McCowan C."/>
            <person name="Murphy C."/>
            <person name="Neiman D."/>
            <person name="Pearson M."/>
            <person name="Priest M."/>
            <person name="Roberts A."/>
            <person name="Saif S."/>
            <person name="Shea T."/>
            <person name="Sisk P."/>
            <person name="Sykes S."/>
            <person name="Wortman J."/>
            <person name="Nusbaum C."/>
            <person name="Birren B."/>
        </authorList>
    </citation>
    <scope>NUCLEOTIDE SEQUENCE [LARGE SCALE GENOMIC DNA]</scope>
    <source>
        <strain evidence="4">VD146</strain>
    </source>
</reference>
<dbReference type="Gene3D" id="3.90.70.10">
    <property type="entry name" value="Cysteine proteinases"/>
    <property type="match status" value="1"/>
</dbReference>
<gene>
    <name evidence="3" type="ORF">IK1_05549</name>
</gene>
<dbReference type="InterPro" id="IPR039563">
    <property type="entry name" value="Peptidase_C39_single_dom"/>
</dbReference>
<dbReference type="InterPro" id="IPR016997">
    <property type="entry name" value="UCP032442"/>
</dbReference>
<dbReference type="InterPro" id="IPR038765">
    <property type="entry name" value="Papain-like_cys_pep_sf"/>
</dbReference>
<dbReference type="SUPFAM" id="SSF54001">
    <property type="entry name" value="Cysteine proteinases"/>
    <property type="match status" value="1"/>
</dbReference>
<dbReference type="PATRIC" id="fig|1053236.3.peg.599"/>
<dbReference type="CDD" id="cd02549">
    <property type="entry name" value="Peptidase_C39A"/>
    <property type="match status" value="1"/>
</dbReference>
<dbReference type="InterPro" id="IPR039564">
    <property type="entry name" value="Peptidase_C39-like"/>
</dbReference>
<dbReference type="Pfam" id="PF13529">
    <property type="entry name" value="Peptidase_C39_2"/>
    <property type="match status" value="1"/>
</dbReference>
<keyword evidence="1" id="KW-1133">Transmembrane helix</keyword>
<dbReference type="PANTHER" id="PTHR37806">
    <property type="entry name" value="LMO0724 PROTEIN"/>
    <property type="match status" value="1"/>
</dbReference>
<evidence type="ECO:0000259" key="2">
    <source>
        <dbReference type="Pfam" id="PF13529"/>
    </source>
</evidence>
<organism evidence="3 4">
    <name type="scientific">Bacillus cereus (strain VD146)</name>
    <dbReference type="NCBI Taxonomy" id="1053236"/>
    <lineage>
        <taxon>Bacteria</taxon>
        <taxon>Bacillati</taxon>
        <taxon>Bacillota</taxon>
        <taxon>Bacilli</taxon>
        <taxon>Bacillales</taxon>
        <taxon>Bacillaceae</taxon>
        <taxon>Bacillus</taxon>
        <taxon>Bacillus cereus group</taxon>
    </lineage>
</organism>
<dbReference type="AlphaFoldDB" id="R8NKW3"/>
<dbReference type="PANTHER" id="PTHR37806:SF1">
    <property type="entry name" value="PEPTIDASE C39-LIKE DOMAIN-CONTAINING PROTEIN"/>
    <property type="match status" value="1"/>
</dbReference>
<evidence type="ECO:0000313" key="3">
    <source>
        <dbReference type="EMBL" id="EOP46927.1"/>
    </source>
</evidence>
<protein>
    <recommendedName>
        <fullName evidence="2">Peptidase C39-like domain-containing protein</fullName>
    </recommendedName>
</protein>
<proteinExistence type="predicted"/>
<feature type="domain" description="Peptidase C39-like" evidence="2">
    <location>
        <begin position="49"/>
        <end position="208"/>
    </location>
</feature>
<dbReference type="PIRSF" id="PIRSF032442">
    <property type="entry name" value="UCP032442"/>
    <property type="match status" value="1"/>
</dbReference>
<feature type="transmembrane region" description="Helical" evidence="1">
    <location>
        <begin position="6"/>
        <end position="21"/>
    </location>
</feature>
<dbReference type="EMBL" id="AHFE01000012">
    <property type="protein sequence ID" value="EOP46927.1"/>
    <property type="molecule type" value="Genomic_DNA"/>
</dbReference>
<keyword evidence="1" id="KW-0472">Membrane</keyword>
<name>R8NKW3_BACCX</name>
<comment type="caution">
    <text evidence="3">The sequence shown here is derived from an EMBL/GenBank/DDBJ whole genome shotgun (WGS) entry which is preliminary data.</text>
</comment>
<accession>R8NKW3</accession>
<evidence type="ECO:0000256" key="1">
    <source>
        <dbReference type="SAM" id="Phobius"/>
    </source>
</evidence>
<evidence type="ECO:0000313" key="4">
    <source>
        <dbReference type="Proteomes" id="UP000014020"/>
    </source>
</evidence>